<comment type="similarity">
    <text evidence="2">Belongs to the SusD family.</text>
</comment>
<name>A0A2T0TF57_9BACT</name>
<feature type="chain" id="PRO_5015580615" evidence="6">
    <location>
        <begin position="30"/>
        <end position="544"/>
    </location>
</feature>
<evidence type="ECO:0000256" key="4">
    <source>
        <dbReference type="ARBA" id="ARBA00023136"/>
    </source>
</evidence>
<comment type="subcellular location">
    <subcellularLocation>
        <location evidence="1">Cell outer membrane</location>
    </subcellularLocation>
</comment>
<evidence type="ECO:0000313" key="10">
    <source>
        <dbReference type="Proteomes" id="UP000238375"/>
    </source>
</evidence>
<dbReference type="InterPro" id="IPR033985">
    <property type="entry name" value="SusD-like_N"/>
</dbReference>
<keyword evidence="10" id="KW-1185">Reference proteome</keyword>
<evidence type="ECO:0000256" key="1">
    <source>
        <dbReference type="ARBA" id="ARBA00004442"/>
    </source>
</evidence>
<keyword evidence="4" id="KW-0472">Membrane</keyword>
<dbReference type="InterPro" id="IPR011990">
    <property type="entry name" value="TPR-like_helical_dom_sf"/>
</dbReference>
<evidence type="ECO:0000259" key="8">
    <source>
        <dbReference type="Pfam" id="PF14322"/>
    </source>
</evidence>
<dbReference type="InterPro" id="IPR012944">
    <property type="entry name" value="SusD_RagB_dom"/>
</dbReference>
<evidence type="ECO:0000256" key="3">
    <source>
        <dbReference type="ARBA" id="ARBA00022729"/>
    </source>
</evidence>
<feature type="domain" description="SusD-like N-terminal" evidence="8">
    <location>
        <begin position="111"/>
        <end position="228"/>
    </location>
</feature>
<dbReference type="Gene3D" id="1.25.40.390">
    <property type="match status" value="1"/>
</dbReference>
<sequence>MKNSVSLFAKRAAKATLVLLLTSTLPSCSDELFDKQPLDAVSDATFWKTEKDASLALVGCYDFGSYWATGDFFGGMSMIYLDMMAGYGSEKELIPDVVTNGTLNSAYWLTSAFWGNSYRTIARCNNFLTQINTINISESNKAVMIAEVKTIRAYLYMNLALYYGDVPMPTKVLTIPEANTIKRSPKADVWAFAENDLKSSFANLPATRPTSERGRITAGAALAILGRLQMAQKKWSDAAATYKRIMDSNVYTIDQNGFAQLFRQTGENSREVVFAHEYLEDFVGTVMLQYLYPETYGGWHQFSPYNELVQAYECTDGKTVDESPLYNANDPYANRDPRLDYTIMIPGRTSFKGVRYEASPTSTSPDRITRYNWSGYCINKFMDPTFSGSLMNYGGNFPLIRYPEVLLSYLESKLEAGDAIDQALLDATINQVRGRTSVAMPAVKTTDAASLRTILRRERKVEFAFEGLHYYDIQRWGTAATELNRQFTGMKLTNSPATYKDFPVDSQGFYIYQKRNFVAGRNELWPVPQSEIDINPGLTQNKGY</sequence>
<evidence type="ECO:0000259" key="7">
    <source>
        <dbReference type="Pfam" id="PF07980"/>
    </source>
</evidence>
<dbReference type="SUPFAM" id="SSF48452">
    <property type="entry name" value="TPR-like"/>
    <property type="match status" value="1"/>
</dbReference>
<dbReference type="AlphaFoldDB" id="A0A2T0TF57"/>
<gene>
    <name evidence="9" type="ORF">CLV58_103275</name>
</gene>
<dbReference type="OrthoDB" id="621018at2"/>
<proteinExistence type="inferred from homology"/>
<dbReference type="Proteomes" id="UP000238375">
    <property type="component" value="Unassembled WGS sequence"/>
</dbReference>
<reference evidence="9 10" key="1">
    <citation type="submission" date="2018-03" db="EMBL/GenBank/DDBJ databases">
        <title>Genomic Encyclopedia of Archaeal and Bacterial Type Strains, Phase II (KMG-II): from individual species to whole genera.</title>
        <authorList>
            <person name="Goeker M."/>
        </authorList>
    </citation>
    <scope>NUCLEOTIDE SEQUENCE [LARGE SCALE GENOMIC DNA]</scope>
    <source>
        <strain evidence="9 10">DSM 28354</strain>
    </source>
</reference>
<accession>A0A2T0TF57</accession>
<dbReference type="Pfam" id="PF14322">
    <property type="entry name" value="SusD-like_3"/>
    <property type="match status" value="1"/>
</dbReference>
<evidence type="ECO:0000313" key="9">
    <source>
        <dbReference type="EMBL" id="PRY44306.1"/>
    </source>
</evidence>
<keyword evidence="3 6" id="KW-0732">Signal</keyword>
<evidence type="ECO:0000256" key="2">
    <source>
        <dbReference type="ARBA" id="ARBA00006275"/>
    </source>
</evidence>
<comment type="caution">
    <text evidence="9">The sequence shown here is derived from an EMBL/GenBank/DDBJ whole genome shotgun (WGS) entry which is preliminary data.</text>
</comment>
<evidence type="ECO:0000256" key="6">
    <source>
        <dbReference type="SAM" id="SignalP"/>
    </source>
</evidence>
<organism evidence="9 10">
    <name type="scientific">Spirosoma oryzae</name>
    <dbReference type="NCBI Taxonomy" id="1469603"/>
    <lineage>
        <taxon>Bacteria</taxon>
        <taxon>Pseudomonadati</taxon>
        <taxon>Bacteroidota</taxon>
        <taxon>Cytophagia</taxon>
        <taxon>Cytophagales</taxon>
        <taxon>Cytophagaceae</taxon>
        <taxon>Spirosoma</taxon>
    </lineage>
</organism>
<feature type="domain" description="RagB/SusD" evidence="7">
    <location>
        <begin position="292"/>
        <end position="544"/>
    </location>
</feature>
<dbReference type="GO" id="GO:0009279">
    <property type="term" value="C:cell outer membrane"/>
    <property type="evidence" value="ECO:0007669"/>
    <property type="project" value="UniProtKB-SubCell"/>
</dbReference>
<dbReference type="Pfam" id="PF07980">
    <property type="entry name" value="SusD_RagB"/>
    <property type="match status" value="1"/>
</dbReference>
<dbReference type="EMBL" id="PVTE01000003">
    <property type="protein sequence ID" value="PRY44306.1"/>
    <property type="molecule type" value="Genomic_DNA"/>
</dbReference>
<keyword evidence="5" id="KW-0998">Cell outer membrane</keyword>
<evidence type="ECO:0000256" key="5">
    <source>
        <dbReference type="ARBA" id="ARBA00023237"/>
    </source>
</evidence>
<protein>
    <submittedName>
        <fullName evidence="9">Putative outer membrane starch-binding protein</fullName>
    </submittedName>
</protein>
<feature type="signal peptide" evidence="6">
    <location>
        <begin position="1"/>
        <end position="29"/>
    </location>
</feature>